<keyword evidence="1 2" id="KW-0344">Guanine-nucleotide releasing factor</keyword>
<accession>A0A137P2N0</accession>
<dbReference type="GO" id="GO:0005085">
    <property type="term" value="F:guanyl-nucleotide exchange factor activity"/>
    <property type="evidence" value="ECO:0007669"/>
    <property type="project" value="UniProtKB-KW"/>
</dbReference>
<name>A0A137P2N0_CONC2</name>
<dbReference type="AlphaFoldDB" id="A0A137P2N0"/>
<keyword evidence="5" id="KW-1185">Reference proteome</keyword>
<evidence type="ECO:0000313" key="4">
    <source>
        <dbReference type="EMBL" id="KXN69287.1"/>
    </source>
</evidence>
<dbReference type="InterPro" id="IPR036964">
    <property type="entry name" value="RASGEF_cat_dom_sf"/>
</dbReference>
<dbReference type="OrthoDB" id="546434at2759"/>
<dbReference type="GO" id="GO:0005886">
    <property type="term" value="C:plasma membrane"/>
    <property type="evidence" value="ECO:0007669"/>
    <property type="project" value="TreeGrafter"/>
</dbReference>
<dbReference type="PANTHER" id="PTHR23113">
    <property type="entry name" value="GUANINE NUCLEOTIDE EXCHANGE FACTOR"/>
    <property type="match status" value="1"/>
</dbReference>
<dbReference type="InterPro" id="IPR001895">
    <property type="entry name" value="RASGEF_cat_dom"/>
</dbReference>
<evidence type="ECO:0000256" key="1">
    <source>
        <dbReference type="ARBA" id="ARBA00022658"/>
    </source>
</evidence>
<feature type="domain" description="Ras-GEF" evidence="3">
    <location>
        <begin position="1"/>
        <end position="122"/>
    </location>
</feature>
<dbReference type="Gene3D" id="1.10.840.10">
    <property type="entry name" value="Ras guanine-nucleotide exchange factors catalytic domain"/>
    <property type="match status" value="1"/>
</dbReference>
<reference evidence="4 5" key="1">
    <citation type="journal article" date="2015" name="Genome Biol. Evol.">
        <title>Phylogenomic analyses indicate that early fungi evolved digesting cell walls of algal ancestors of land plants.</title>
        <authorList>
            <person name="Chang Y."/>
            <person name="Wang S."/>
            <person name="Sekimoto S."/>
            <person name="Aerts A.L."/>
            <person name="Choi C."/>
            <person name="Clum A."/>
            <person name="LaButti K.M."/>
            <person name="Lindquist E.A."/>
            <person name="Yee Ngan C."/>
            <person name="Ohm R.A."/>
            <person name="Salamov A.A."/>
            <person name="Grigoriev I.V."/>
            <person name="Spatafora J.W."/>
            <person name="Berbee M.L."/>
        </authorList>
    </citation>
    <scope>NUCLEOTIDE SEQUENCE [LARGE SCALE GENOMIC DNA]</scope>
    <source>
        <strain evidence="4 5">NRRL 28638</strain>
    </source>
</reference>
<evidence type="ECO:0000313" key="5">
    <source>
        <dbReference type="Proteomes" id="UP000070444"/>
    </source>
</evidence>
<dbReference type="PANTHER" id="PTHR23113:SF354">
    <property type="entry name" value="BUD SITE SELECTION PROTEIN 5"/>
    <property type="match status" value="1"/>
</dbReference>
<dbReference type="InterPro" id="IPR019804">
    <property type="entry name" value="Ras_G-nucl-exch_fac_CS"/>
</dbReference>
<dbReference type="Pfam" id="PF00617">
    <property type="entry name" value="RasGEF"/>
    <property type="match status" value="1"/>
</dbReference>
<protein>
    <submittedName>
        <fullName evidence="4">Ras GEF</fullName>
    </submittedName>
</protein>
<dbReference type="Proteomes" id="UP000070444">
    <property type="component" value="Unassembled WGS sequence"/>
</dbReference>
<dbReference type="STRING" id="796925.A0A137P2N0"/>
<proteinExistence type="predicted"/>
<dbReference type="OMA" id="XKESRSE"/>
<evidence type="ECO:0000259" key="3">
    <source>
        <dbReference type="PROSITE" id="PS50009"/>
    </source>
</evidence>
<gene>
    <name evidence="4" type="ORF">CONCODRAFT_25168</name>
</gene>
<dbReference type="InterPro" id="IPR023578">
    <property type="entry name" value="Ras_GEF_dom_sf"/>
</dbReference>
<dbReference type="SUPFAM" id="SSF48366">
    <property type="entry name" value="Ras GEF"/>
    <property type="match status" value="1"/>
</dbReference>
<dbReference type="PROSITE" id="PS00720">
    <property type="entry name" value="RASGEF"/>
    <property type="match status" value="1"/>
</dbReference>
<feature type="non-terminal residue" evidence="4">
    <location>
        <position position="122"/>
    </location>
</feature>
<feature type="non-terminal residue" evidence="4">
    <location>
        <position position="1"/>
    </location>
</feature>
<dbReference type="PROSITE" id="PS50009">
    <property type="entry name" value="RASGEF_CAT"/>
    <property type="match status" value="1"/>
</dbReference>
<dbReference type="EMBL" id="KQ964540">
    <property type="protein sequence ID" value="KXN69287.1"/>
    <property type="molecule type" value="Genomic_DNA"/>
</dbReference>
<sequence length="122" mass="14126">LMAVLSGLNSSAISRLNDTWCAVSTQFRTIFDHLNQTFDPKKNFLIYRNKLKDTPPPCIPFFGIYLTDLTFIHQGNPTYKTPEELPTGPSIEYINFDKFSRLVKVVDEIEHFQVPYNLHTED</sequence>
<dbReference type="InterPro" id="IPR008937">
    <property type="entry name" value="Ras-like_GEF"/>
</dbReference>
<evidence type="ECO:0000256" key="2">
    <source>
        <dbReference type="PROSITE-ProRule" id="PRU00168"/>
    </source>
</evidence>
<dbReference type="SMART" id="SM00147">
    <property type="entry name" value="RasGEF"/>
    <property type="match status" value="1"/>
</dbReference>
<organism evidence="4 5">
    <name type="scientific">Conidiobolus coronatus (strain ATCC 28846 / CBS 209.66 / NRRL 28638)</name>
    <name type="common">Delacroixia coronata</name>
    <dbReference type="NCBI Taxonomy" id="796925"/>
    <lineage>
        <taxon>Eukaryota</taxon>
        <taxon>Fungi</taxon>
        <taxon>Fungi incertae sedis</taxon>
        <taxon>Zoopagomycota</taxon>
        <taxon>Entomophthoromycotina</taxon>
        <taxon>Entomophthoromycetes</taxon>
        <taxon>Entomophthorales</taxon>
        <taxon>Ancylistaceae</taxon>
        <taxon>Conidiobolus</taxon>
    </lineage>
</organism>
<dbReference type="GO" id="GO:0007265">
    <property type="term" value="P:Ras protein signal transduction"/>
    <property type="evidence" value="ECO:0007669"/>
    <property type="project" value="TreeGrafter"/>
</dbReference>